<dbReference type="InterPro" id="IPR055312">
    <property type="entry name" value="FBL15-like"/>
</dbReference>
<dbReference type="SUPFAM" id="SSF81383">
    <property type="entry name" value="F-box domain"/>
    <property type="match status" value="1"/>
</dbReference>
<evidence type="ECO:0000313" key="1">
    <source>
        <dbReference type="EMBL" id="CAL5083401.1"/>
    </source>
</evidence>
<dbReference type="PANTHER" id="PTHR34709:SF36">
    <property type="entry name" value="FBD DOMAIN-CONTAINING PROTEIN"/>
    <property type="match status" value="1"/>
</dbReference>
<dbReference type="AlphaFoldDB" id="A0ABC9FYL6"/>
<reference evidence="1 2" key="2">
    <citation type="submission" date="2024-10" db="EMBL/GenBank/DDBJ databases">
        <authorList>
            <person name="Ryan C."/>
        </authorList>
    </citation>
    <scope>NUCLEOTIDE SEQUENCE [LARGE SCALE GENOMIC DNA]</scope>
</reference>
<accession>A0ABC9FYL6</accession>
<dbReference type="EMBL" id="OZ075117">
    <property type="protein sequence ID" value="CAL5083401.1"/>
    <property type="molecule type" value="Genomic_DNA"/>
</dbReference>
<protein>
    <recommendedName>
        <fullName evidence="3">FBD domain-containing protein</fullName>
    </recommendedName>
</protein>
<name>A0ABC9FYL6_9POAL</name>
<evidence type="ECO:0008006" key="3">
    <source>
        <dbReference type="Google" id="ProtNLM"/>
    </source>
</evidence>
<dbReference type="PANTHER" id="PTHR34709">
    <property type="entry name" value="OS10G0396666 PROTEIN"/>
    <property type="match status" value="1"/>
</dbReference>
<proteinExistence type="predicted"/>
<reference evidence="2" key="1">
    <citation type="submission" date="2024-06" db="EMBL/GenBank/DDBJ databases">
        <authorList>
            <person name="Ryan C."/>
        </authorList>
    </citation>
    <scope>NUCLEOTIDE SEQUENCE [LARGE SCALE GENOMIC DNA]</scope>
</reference>
<organism evidence="1 2">
    <name type="scientific">Urochloa decumbens</name>
    <dbReference type="NCBI Taxonomy" id="240449"/>
    <lineage>
        <taxon>Eukaryota</taxon>
        <taxon>Viridiplantae</taxon>
        <taxon>Streptophyta</taxon>
        <taxon>Embryophyta</taxon>
        <taxon>Tracheophyta</taxon>
        <taxon>Spermatophyta</taxon>
        <taxon>Magnoliopsida</taxon>
        <taxon>Liliopsida</taxon>
        <taxon>Poales</taxon>
        <taxon>Poaceae</taxon>
        <taxon>PACMAD clade</taxon>
        <taxon>Panicoideae</taxon>
        <taxon>Panicodae</taxon>
        <taxon>Paniceae</taxon>
        <taxon>Melinidinae</taxon>
        <taxon>Urochloa</taxon>
    </lineage>
</organism>
<keyword evidence="2" id="KW-1185">Reference proteome</keyword>
<dbReference type="InterPro" id="IPR036047">
    <property type="entry name" value="F-box-like_dom_sf"/>
</dbReference>
<dbReference type="Proteomes" id="UP001497457">
    <property type="component" value="Chromosome 7b"/>
</dbReference>
<sequence>MEPSRAASGRDRISSLSDELLVTILAGLHSTAAAARTSVLSRRWRRVWTQIPDLIFLDDSSSPEAVDSALAAHSAPAMDTFAVALTDMSRPVSAVRAAAWLRSAAARAPREVHLMLPCKEPPPNPEDDVEEDLEVPVLDRTLWLNAKFVYCYRIRLPPAAAGAFAALRFLSVTLARVGGGDLGRVISTQCLLLVALELSMLDVDGDVSIRSDTLERLALRVVGVQNRLDVAAPSLEFLHVHGGDYAEARIAAPMLTEVEWDDGYDPARHRFIGTGRRLDRLAVTQWSRMPPLLERFDAADELSLHLCIEAWPVAYNNLFLENTKKLPQCKALTVGLKVMAHSIESCLLRLLRQCGSVTKLEIELIHPDVPKASLCKYHGCRCVQEEMLRTDNVALDSLQEVEFHFFTGSSEDTDLVKLLFMCKKTLKRMVINVDDDVAISEEVHDKIQSFAHPSTTLEIGGPSSHKRDVCQCKEHDWYHIRQVCQFVH</sequence>
<gene>
    <name evidence="1" type="ORF">URODEC1_LOCUS109907</name>
</gene>
<evidence type="ECO:0000313" key="2">
    <source>
        <dbReference type="Proteomes" id="UP001497457"/>
    </source>
</evidence>